<dbReference type="InterPro" id="IPR036129">
    <property type="entry name" value="Glycerate_kinase_sf"/>
</dbReference>
<reference evidence="4" key="1">
    <citation type="submission" date="2022-09" db="EMBL/GenBank/DDBJ databases">
        <title>Maribacter litopenaei sp. nov., isolated from the intestinal tract of the Pacific White Shrimp, Litopenaeus vannamei.</title>
        <authorList>
            <person name="Kim S.Y."/>
            <person name="Hwang C.Y."/>
        </authorList>
    </citation>
    <scope>NUCLEOTIDE SEQUENCE</scope>
    <source>
        <strain evidence="4">HL-LV01</strain>
    </source>
</reference>
<dbReference type="SUPFAM" id="SSF110738">
    <property type="entry name" value="Glycerate kinase I"/>
    <property type="match status" value="1"/>
</dbReference>
<dbReference type="RefSeq" id="WP_260572560.1">
    <property type="nucleotide sequence ID" value="NZ_CP104205.1"/>
</dbReference>
<accession>A0ABY5Y6N9</accession>
<dbReference type="Proteomes" id="UP001059209">
    <property type="component" value="Chromosome"/>
</dbReference>
<dbReference type="Gene3D" id="3.40.50.10350">
    <property type="entry name" value="Glycerate kinase, domain 1"/>
    <property type="match status" value="1"/>
</dbReference>
<dbReference type="PANTHER" id="PTHR21599:SF0">
    <property type="entry name" value="GLYCERATE KINASE"/>
    <property type="match status" value="1"/>
</dbReference>
<dbReference type="GO" id="GO:0016301">
    <property type="term" value="F:kinase activity"/>
    <property type="evidence" value="ECO:0007669"/>
    <property type="project" value="UniProtKB-KW"/>
</dbReference>
<dbReference type="InterPro" id="IPR018193">
    <property type="entry name" value="Glyc_kinase_flavodox-like_fold"/>
</dbReference>
<dbReference type="Pfam" id="PF02595">
    <property type="entry name" value="Gly_kinase"/>
    <property type="match status" value="1"/>
</dbReference>
<organism evidence="4 5">
    <name type="scientific">Maribacter litopenaei</name>
    <dbReference type="NCBI Taxonomy" id="2976127"/>
    <lineage>
        <taxon>Bacteria</taxon>
        <taxon>Pseudomonadati</taxon>
        <taxon>Bacteroidota</taxon>
        <taxon>Flavobacteriia</taxon>
        <taxon>Flavobacteriales</taxon>
        <taxon>Flavobacteriaceae</taxon>
        <taxon>Maribacter</taxon>
    </lineage>
</organism>
<sequence length="179" mass="19580">MRLLIIPDKFKGSMTSEEVYQSFKQGVEKVISDASFHFVKASDGGDGFLDAISTYRECDEIEMETLDPLGRKISSYYLYDQKNESAYIELANSSGMELLEPSERNASLTSTYGSGQQINDAIKRGAKKVYVGLGGSATNDGGTGIANALGFEFTDTKGHSLEPIGKNLSQIQDIRNPRK</sequence>
<dbReference type="PANTHER" id="PTHR21599">
    <property type="entry name" value="GLYCERATE KINASE"/>
    <property type="match status" value="1"/>
</dbReference>
<dbReference type="NCBIfam" id="TIGR00045">
    <property type="entry name" value="glycerate kinase"/>
    <property type="match status" value="1"/>
</dbReference>
<name>A0ABY5Y6N9_9FLAO</name>
<comment type="similarity">
    <text evidence="1">Belongs to the glycerate kinase type-1 family.</text>
</comment>
<keyword evidence="2" id="KW-0808">Transferase</keyword>
<gene>
    <name evidence="4" type="ORF">NYZ99_17955</name>
</gene>
<dbReference type="InterPro" id="IPR018197">
    <property type="entry name" value="Glycerate_kinase_RE-like"/>
</dbReference>
<evidence type="ECO:0000256" key="3">
    <source>
        <dbReference type="ARBA" id="ARBA00022777"/>
    </source>
</evidence>
<evidence type="ECO:0000313" key="5">
    <source>
        <dbReference type="Proteomes" id="UP001059209"/>
    </source>
</evidence>
<dbReference type="EMBL" id="CP104205">
    <property type="protein sequence ID" value="UWX54702.1"/>
    <property type="molecule type" value="Genomic_DNA"/>
</dbReference>
<evidence type="ECO:0000256" key="1">
    <source>
        <dbReference type="ARBA" id="ARBA00006284"/>
    </source>
</evidence>
<protein>
    <submittedName>
        <fullName evidence="4">Glycerate kinase</fullName>
    </submittedName>
</protein>
<proteinExistence type="inferred from homology"/>
<dbReference type="Gene3D" id="3.90.1510.10">
    <property type="entry name" value="Glycerate kinase, domain 2"/>
    <property type="match status" value="1"/>
</dbReference>
<dbReference type="InterPro" id="IPR004381">
    <property type="entry name" value="Glycerate_kinase"/>
</dbReference>
<keyword evidence="3 4" id="KW-0418">Kinase</keyword>
<evidence type="ECO:0000313" key="4">
    <source>
        <dbReference type="EMBL" id="UWX54702.1"/>
    </source>
</evidence>
<keyword evidence="5" id="KW-1185">Reference proteome</keyword>
<evidence type="ECO:0000256" key="2">
    <source>
        <dbReference type="ARBA" id="ARBA00022679"/>
    </source>
</evidence>